<feature type="compositionally biased region" description="Polar residues" evidence="1">
    <location>
        <begin position="695"/>
        <end position="711"/>
    </location>
</feature>
<dbReference type="OrthoDB" id="21648at2759"/>
<feature type="compositionally biased region" description="Acidic residues" evidence="1">
    <location>
        <begin position="53"/>
        <end position="72"/>
    </location>
</feature>
<organism evidence="2 3">
    <name type="scientific">Phanerochaete sordida</name>
    <dbReference type="NCBI Taxonomy" id="48140"/>
    <lineage>
        <taxon>Eukaryota</taxon>
        <taxon>Fungi</taxon>
        <taxon>Dikarya</taxon>
        <taxon>Basidiomycota</taxon>
        <taxon>Agaricomycotina</taxon>
        <taxon>Agaricomycetes</taxon>
        <taxon>Polyporales</taxon>
        <taxon>Phanerochaetaceae</taxon>
        <taxon>Phanerochaete</taxon>
    </lineage>
</organism>
<comment type="caution">
    <text evidence="2">The sequence shown here is derived from an EMBL/GenBank/DDBJ whole genome shotgun (WGS) entry which is preliminary data.</text>
</comment>
<sequence length="728" mass="78462">MARATRSTANQEKEKPAETPQPGRKPANKKRKRSSAANESELPAAKVGRTDDDIKEEDLQDGQELQTEETAESELPSSGDVPIRDEDAEKILEVLETVDTQGLLDRIFPLPTEHASDSDAGPSTGTQSYSFRALLKSPSKFPLKILRTAVHHLFPISSHPRSRPSATAAEQLKFCHLALSLLNQASHHSAPVPLNVESLLASHLGKDDSHDEDSKPQGRRKYALVQRLPTGDWWSSVNSSYPSSSSDGKDIKSLGTGYAELVSIFPSAPVAEDYQPTLGSYVKKRPPVHHVVPEPRRLSCGKFLDYGPNTTFAPVFDGEGVEVGQFSLSETLFYRQRDRLHRDRIRRQRRQLGQRHDATVEDASEIVEIEKPSEDKPAAEPDVPLEGLLSAEEVASIKQALGSLELEAAVDELLRRNARALTRLEQLQAERLLSEGGSKPVEVGSEEWDTAQGITESLALLASLRPRSTSDATQAPLVPTASTLQKLHRTLPAETSRGWFGTLPEGRIAALRDDTTLHVRSGAAATAPAPVPQTTTPVTPAAQKTATAPYNYAYQAYATANPQYRGNYGAYAAGQGNYYPNYPAGTPGSATTAHYPNQQYPATGTQAYPYSSWYNYQPPQSSAVPSGQATPATPTAGAASTYAGFFANTQQPQPQRAVANTVLASGKPYQASGWSTGSGTAYVAPLPPHLRTAVPTASSPGTPQPASATSNYSGYYAGYQAAQQSTAR</sequence>
<keyword evidence="3" id="KW-1185">Reference proteome</keyword>
<dbReference type="AlphaFoldDB" id="A0A9P3G5B4"/>
<dbReference type="EMBL" id="BPQB01000007">
    <property type="protein sequence ID" value="GJE87840.1"/>
    <property type="molecule type" value="Genomic_DNA"/>
</dbReference>
<evidence type="ECO:0000313" key="2">
    <source>
        <dbReference type="EMBL" id="GJE87840.1"/>
    </source>
</evidence>
<name>A0A9P3G5B4_9APHY</name>
<dbReference type="Proteomes" id="UP000703269">
    <property type="component" value="Unassembled WGS sequence"/>
</dbReference>
<proteinExistence type="predicted"/>
<feature type="region of interest" description="Disordered" evidence="1">
    <location>
        <begin position="1"/>
        <end position="83"/>
    </location>
</feature>
<evidence type="ECO:0000256" key="1">
    <source>
        <dbReference type="SAM" id="MobiDB-lite"/>
    </source>
</evidence>
<evidence type="ECO:0000313" key="3">
    <source>
        <dbReference type="Proteomes" id="UP000703269"/>
    </source>
</evidence>
<feature type="compositionally biased region" description="Polar residues" evidence="1">
    <location>
        <begin position="1"/>
        <end position="10"/>
    </location>
</feature>
<feature type="region of interest" description="Disordered" evidence="1">
    <location>
        <begin position="690"/>
        <end position="712"/>
    </location>
</feature>
<accession>A0A9P3G5B4</accession>
<reference evidence="2 3" key="1">
    <citation type="submission" date="2021-08" db="EMBL/GenBank/DDBJ databases">
        <title>Draft Genome Sequence of Phanerochaete sordida strain YK-624.</title>
        <authorList>
            <person name="Mori T."/>
            <person name="Dohra H."/>
            <person name="Suzuki T."/>
            <person name="Kawagishi H."/>
            <person name="Hirai H."/>
        </authorList>
    </citation>
    <scope>NUCLEOTIDE SEQUENCE [LARGE SCALE GENOMIC DNA]</scope>
    <source>
        <strain evidence="2 3">YK-624</strain>
    </source>
</reference>
<protein>
    <submittedName>
        <fullName evidence="2">Uncharacterized protein</fullName>
    </submittedName>
</protein>
<gene>
    <name evidence="2" type="ORF">PsYK624_039230</name>
</gene>